<name>A0A3A5LZ19_9MICC</name>
<organism evidence="1 2">
    <name type="scientific">Arthrobacter cheniae</name>
    <dbReference type="NCBI Taxonomy" id="1258888"/>
    <lineage>
        <taxon>Bacteria</taxon>
        <taxon>Bacillati</taxon>
        <taxon>Actinomycetota</taxon>
        <taxon>Actinomycetes</taxon>
        <taxon>Micrococcales</taxon>
        <taxon>Micrococcaceae</taxon>
        <taxon>Arthrobacter</taxon>
    </lineage>
</organism>
<dbReference type="EMBL" id="QZVT01000016">
    <property type="protein sequence ID" value="RJT75426.1"/>
    <property type="molecule type" value="Genomic_DNA"/>
</dbReference>
<accession>A0A3A5LZ19</accession>
<protein>
    <submittedName>
        <fullName evidence="1">Uncharacterized protein</fullName>
    </submittedName>
</protein>
<keyword evidence="2" id="KW-1185">Reference proteome</keyword>
<dbReference type="AlphaFoldDB" id="A0A3A5LZ19"/>
<evidence type="ECO:0000313" key="1">
    <source>
        <dbReference type="EMBL" id="RJT75426.1"/>
    </source>
</evidence>
<comment type="caution">
    <text evidence="1">The sequence shown here is derived from an EMBL/GenBank/DDBJ whole genome shotgun (WGS) entry which is preliminary data.</text>
</comment>
<evidence type="ECO:0000313" key="2">
    <source>
        <dbReference type="Proteomes" id="UP000272560"/>
    </source>
</evidence>
<gene>
    <name evidence="1" type="ORF">D6T63_17935</name>
</gene>
<dbReference type="Proteomes" id="UP000272560">
    <property type="component" value="Unassembled WGS sequence"/>
</dbReference>
<sequence>MVGTTTKDTEETVGALVLPVDDRTGDGYDWLDNLTGSPWKVMGAWGIDGWDAESWPYVFFATAIHRNEIGTLYGYGTYVEGDTYAHWYRAEDACHRAITAEVFWYWKHGQADGPSNLPASAEELTEQYTKPYGCIHR</sequence>
<reference evidence="1 2" key="1">
    <citation type="submission" date="2018-09" db="EMBL/GenBank/DDBJ databases">
        <title>Novel species of Arthrobacter.</title>
        <authorList>
            <person name="Liu Q."/>
            <person name="Xin Y.-H."/>
        </authorList>
    </citation>
    <scope>NUCLEOTIDE SEQUENCE [LARGE SCALE GENOMIC DNA]</scope>
    <source>
        <strain evidence="1 2">Hz2</strain>
    </source>
</reference>
<proteinExistence type="predicted"/>